<dbReference type="GO" id="GO:0046872">
    <property type="term" value="F:metal ion binding"/>
    <property type="evidence" value="ECO:0007669"/>
    <property type="project" value="UniProtKB-KW"/>
</dbReference>
<comment type="similarity">
    <text evidence="2">Belongs to the zinc-containing alcohol dehydrogenase family.</text>
</comment>
<evidence type="ECO:0000256" key="3">
    <source>
        <dbReference type="ARBA" id="ARBA00022723"/>
    </source>
</evidence>
<organism evidence="8 9">
    <name type="scientific">Penicillium brevicompactum</name>
    <dbReference type="NCBI Taxonomy" id="5074"/>
    <lineage>
        <taxon>Eukaryota</taxon>
        <taxon>Fungi</taxon>
        <taxon>Dikarya</taxon>
        <taxon>Ascomycota</taxon>
        <taxon>Pezizomycotina</taxon>
        <taxon>Eurotiomycetes</taxon>
        <taxon>Eurotiomycetidae</taxon>
        <taxon>Eurotiales</taxon>
        <taxon>Aspergillaceae</taxon>
        <taxon>Penicillium</taxon>
    </lineage>
</organism>
<evidence type="ECO:0000313" key="9">
    <source>
        <dbReference type="Proteomes" id="UP001147695"/>
    </source>
</evidence>
<dbReference type="GO" id="GO:0004022">
    <property type="term" value="F:alcohol dehydrogenase (NAD+) activity"/>
    <property type="evidence" value="ECO:0007669"/>
    <property type="project" value="TreeGrafter"/>
</dbReference>
<dbReference type="InterPro" id="IPR013154">
    <property type="entry name" value="ADH-like_N"/>
</dbReference>
<keyword evidence="4" id="KW-0862">Zinc</keyword>
<gene>
    <name evidence="8" type="ORF">N7452_010670</name>
</gene>
<dbReference type="AlphaFoldDB" id="A0A9W9U662"/>
<dbReference type="PANTHER" id="PTHR42940">
    <property type="entry name" value="ALCOHOL DEHYDROGENASE 1-RELATED"/>
    <property type="match status" value="1"/>
</dbReference>
<dbReference type="PANTHER" id="PTHR42940:SF8">
    <property type="entry name" value="VACUOLAR PROTEIN SORTING-ASSOCIATED PROTEIN 11"/>
    <property type="match status" value="1"/>
</dbReference>
<comment type="caution">
    <text evidence="8">The sequence shown here is derived from an EMBL/GenBank/DDBJ whole genome shotgun (WGS) entry which is preliminary data.</text>
</comment>
<dbReference type="Gene3D" id="3.40.50.720">
    <property type="entry name" value="NAD(P)-binding Rossmann-like Domain"/>
    <property type="match status" value="1"/>
</dbReference>
<evidence type="ECO:0000313" key="8">
    <source>
        <dbReference type="EMBL" id="KAJ5322381.1"/>
    </source>
</evidence>
<dbReference type="EMBL" id="JAPZBQ010000006">
    <property type="protein sequence ID" value="KAJ5322381.1"/>
    <property type="molecule type" value="Genomic_DNA"/>
</dbReference>
<dbReference type="InterPro" id="IPR011032">
    <property type="entry name" value="GroES-like_sf"/>
</dbReference>
<name>A0A9W9U662_PENBR</name>
<evidence type="ECO:0000259" key="6">
    <source>
        <dbReference type="Pfam" id="PF00107"/>
    </source>
</evidence>
<evidence type="ECO:0000256" key="4">
    <source>
        <dbReference type="ARBA" id="ARBA00022833"/>
    </source>
</evidence>
<reference evidence="8" key="1">
    <citation type="submission" date="2022-12" db="EMBL/GenBank/DDBJ databases">
        <authorList>
            <person name="Petersen C."/>
        </authorList>
    </citation>
    <scope>NUCLEOTIDE SEQUENCE</scope>
    <source>
        <strain evidence="8">IBT 35673</strain>
    </source>
</reference>
<proteinExistence type="inferred from homology"/>
<evidence type="ECO:0000256" key="1">
    <source>
        <dbReference type="ARBA" id="ARBA00001947"/>
    </source>
</evidence>
<dbReference type="Pfam" id="PF08240">
    <property type="entry name" value="ADH_N"/>
    <property type="match status" value="1"/>
</dbReference>
<feature type="domain" description="Alcohol dehydrogenase-like N-terminal" evidence="7">
    <location>
        <begin position="31"/>
        <end position="127"/>
    </location>
</feature>
<dbReference type="SUPFAM" id="SSF51735">
    <property type="entry name" value="NAD(P)-binding Rossmann-fold domains"/>
    <property type="match status" value="1"/>
</dbReference>
<dbReference type="SUPFAM" id="SSF50129">
    <property type="entry name" value="GroES-like"/>
    <property type="match status" value="1"/>
</dbReference>
<sequence>MSQLQQQMKAARLVEYNTPYTVEQIKVPEIGDNDILFRVGAAGYCHTDYQVWEGVYQTKTPSTPSHEPVGTIVAMGPAVKGWRIGDRIGALLFRPARANVSMAGIKDDGAMAEFMIADAANTVKLPDSVSFEQGAPLMCAGTTVWGGIKAANLAPKVPVGVIGIGGLGSLAIQFLKALGHPTVAIDHRPEPLDLAVEVPLKADLVIDSTSETAVEDITRWADNEGLAAVIVCTDDVPVNDGA</sequence>
<feature type="domain" description="Alcohol dehydrogenase-like C-terminal" evidence="6">
    <location>
        <begin position="166"/>
        <end position="233"/>
    </location>
</feature>
<reference evidence="8" key="2">
    <citation type="journal article" date="2023" name="IMA Fungus">
        <title>Comparative genomic study of the Penicillium genus elucidates a diverse pangenome and 15 lateral gene transfer events.</title>
        <authorList>
            <person name="Petersen C."/>
            <person name="Sorensen T."/>
            <person name="Nielsen M.R."/>
            <person name="Sondergaard T.E."/>
            <person name="Sorensen J.L."/>
            <person name="Fitzpatrick D.A."/>
            <person name="Frisvad J.C."/>
            <person name="Nielsen K.L."/>
        </authorList>
    </citation>
    <scope>NUCLEOTIDE SEQUENCE</scope>
    <source>
        <strain evidence="8">IBT 35673</strain>
    </source>
</reference>
<evidence type="ECO:0000259" key="7">
    <source>
        <dbReference type="Pfam" id="PF08240"/>
    </source>
</evidence>
<dbReference type="Pfam" id="PF00107">
    <property type="entry name" value="ADH_zinc_N"/>
    <property type="match status" value="1"/>
</dbReference>
<protein>
    <submittedName>
        <fullName evidence="8">Alcohol dehydrogenase GroES-like domain-containing protein</fullName>
    </submittedName>
</protein>
<evidence type="ECO:0000256" key="2">
    <source>
        <dbReference type="ARBA" id="ARBA00008072"/>
    </source>
</evidence>
<evidence type="ECO:0000256" key="5">
    <source>
        <dbReference type="ARBA" id="ARBA00023002"/>
    </source>
</evidence>
<dbReference type="Proteomes" id="UP001147695">
    <property type="component" value="Unassembled WGS sequence"/>
</dbReference>
<dbReference type="GO" id="GO:0005737">
    <property type="term" value="C:cytoplasm"/>
    <property type="evidence" value="ECO:0007669"/>
    <property type="project" value="TreeGrafter"/>
</dbReference>
<dbReference type="Gene3D" id="3.90.180.10">
    <property type="entry name" value="Medium-chain alcohol dehydrogenases, catalytic domain"/>
    <property type="match status" value="1"/>
</dbReference>
<comment type="cofactor">
    <cofactor evidence="1">
        <name>Zn(2+)</name>
        <dbReference type="ChEBI" id="CHEBI:29105"/>
    </cofactor>
</comment>
<keyword evidence="5" id="KW-0560">Oxidoreductase</keyword>
<dbReference type="InterPro" id="IPR036291">
    <property type="entry name" value="NAD(P)-bd_dom_sf"/>
</dbReference>
<accession>A0A9W9U662</accession>
<keyword evidence="3" id="KW-0479">Metal-binding</keyword>
<dbReference type="InterPro" id="IPR013149">
    <property type="entry name" value="ADH-like_C"/>
</dbReference>